<name>A0A0C3PWM3_9AGAM</name>
<feature type="compositionally biased region" description="Basic and acidic residues" evidence="1">
    <location>
        <begin position="1"/>
        <end position="10"/>
    </location>
</feature>
<proteinExistence type="predicted"/>
<organism evidence="2 3">
    <name type="scientific">Tulasnella calospora MUT 4182</name>
    <dbReference type="NCBI Taxonomy" id="1051891"/>
    <lineage>
        <taxon>Eukaryota</taxon>
        <taxon>Fungi</taxon>
        <taxon>Dikarya</taxon>
        <taxon>Basidiomycota</taxon>
        <taxon>Agaricomycotina</taxon>
        <taxon>Agaricomycetes</taxon>
        <taxon>Cantharellales</taxon>
        <taxon>Tulasnellaceae</taxon>
        <taxon>Tulasnella</taxon>
    </lineage>
</organism>
<keyword evidence="3" id="KW-1185">Reference proteome</keyword>
<feature type="region of interest" description="Disordered" evidence="1">
    <location>
        <begin position="1"/>
        <end position="34"/>
    </location>
</feature>
<dbReference type="EMBL" id="KN823222">
    <property type="protein sequence ID" value="KIO19435.1"/>
    <property type="molecule type" value="Genomic_DNA"/>
</dbReference>
<dbReference type="AlphaFoldDB" id="A0A0C3PWM3"/>
<accession>A0A0C3PWM3</accession>
<evidence type="ECO:0000313" key="2">
    <source>
        <dbReference type="EMBL" id="KIO19435.1"/>
    </source>
</evidence>
<dbReference type="HOGENOM" id="CLU_3052095_0_0_1"/>
<evidence type="ECO:0000313" key="3">
    <source>
        <dbReference type="Proteomes" id="UP000054248"/>
    </source>
</evidence>
<protein>
    <submittedName>
        <fullName evidence="2">Uncharacterized protein</fullName>
    </submittedName>
</protein>
<reference evidence="3" key="2">
    <citation type="submission" date="2015-01" db="EMBL/GenBank/DDBJ databases">
        <title>Evolutionary Origins and Diversification of the Mycorrhizal Mutualists.</title>
        <authorList>
            <consortium name="DOE Joint Genome Institute"/>
            <consortium name="Mycorrhizal Genomics Consortium"/>
            <person name="Kohler A."/>
            <person name="Kuo A."/>
            <person name="Nagy L.G."/>
            <person name="Floudas D."/>
            <person name="Copeland A."/>
            <person name="Barry K.W."/>
            <person name="Cichocki N."/>
            <person name="Veneault-Fourrey C."/>
            <person name="LaButti K."/>
            <person name="Lindquist E.A."/>
            <person name="Lipzen A."/>
            <person name="Lundell T."/>
            <person name="Morin E."/>
            <person name="Murat C."/>
            <person name="Riley R."/>
            <person name="Ohm R."/>
            <person name="Sun H."/>
            <person name="Tunlid A."/>
            <person name="Henrissat B."/>
            <person name="Grigoriev I.V."/>
            <person name="Hibbett D.S."/>
            <person name="Martin F."/>
        </authorList>
    </citation>
    <scope>NUCLEOTIDE SEQUENCE [LARGE SCALE GENOMIC DNA]</scope>
    <source>
        <strain evidence="3">MUT 4182</strain>
    </source>
</reference>
<sequence length="54" mass="6253">MHTNDHKDWQYDYNLNPNRDQEHDPSPLVHPPVPHPLLAAIFRRGSSNLKASPK</sequence>
<reference evidence="2 3" key="1">
    <citation type="submission" date="2014-04" db="EMBL/GenBank/DDBJ databases">
        <authorList>
            <consortium name="DOE Joint Genome Institute"/>
            <person name="Kuo A."/>
            <person name="Girlanda M."/>
            <person name="Perotto S."/>
            <person name="Kohler A."/>
            <person name="Nagy L.G."/>
            <person name="Floudas D."/>
            <person name="Copeland A."/>
            <person name="Barry K.W."/>
            <person name="Cichocki N."/>
            <person name="Veneault-Fourrey C."/>
            <person name="LaButti K."/>
            <person name="Lindquist E.A."/>
            <person name="Lipzen A."/>
            <person name="Lundell T."/>
            <person name="Morin E."/>
            <person name="Murat C."/>
            <person name="Sun H."/>
            <person name="Tunlid A."/>
            <person name="Henrissat B."/>
            <person name="Grigoriev I.V."/>
            <person name="Hibbett D.S."/>
            <person name="Martin F."/>
            <person name="Nordberg H.P."/>
            <person name="Cantor M.N."/>
            <person name="Hua S.X."/>
        </authorList>
    </citation>
    <scope>NUCLEOTIDE SEQUENCE [LARGE SCALE GENOMIC DNA]</scope>
    <source>
        <strain evidence="2 3">MUT 4182</strain>
    </source>
</reference>
<gene>
    <name evidence="2" type="ORF">M407DRAFT_246167</name>
</gene>
<evidence type="ECO:0000256" key="1">
    <source>
        <dbReference type="SAM" id="MobiDB-lite"/>
    </source>
</evidence>
<dbReference type="Proteomes" id="UP000054248">
    <property type="component" value="Unassembled WGS sequence"/>
</dbReference>